<accession>I1SY93</accession>
<dbReference type="InterPro" id="IPR042178">
    <property type="entry name" value="Serpin_sf_1"/>
</dbReference>
<dbReference type="InterPro" id="IPR023795">
    <property type="entry name" value="Serpin_CS"/>
</dbReference>
<dbReference type="InterPro" id="IPR042185">
    <property type="entry name" value="Serpin_sf_2"/>
</dbReference>
<dbReference type="GO" id="GO:0005615">
    <property type="term" value="C:extracellular space"/>
    <property type="evidence" value="ECO:0007669"/>
    <property type="project" value="InterPro"/>
</dbReference>
<feature type="chain" id="PRO_5003653111" evidence="3">
    <location>
        <begin position="25"/>
        <end position="410"/>
    </location>
</feature>
<evidence type="ECO:0000259" key="4">
    <source>
        <dbReference type="SMART" id="SM00093"/>
    </source>
</evidence>
<dbReference type="PANTHER" id="PTHR11461:SF211">
    <property type="entry name" value="GH10112P-RELATED"/>
    <property type="match status" value="1"/>
</dbReference>
<dbReference type="CDD" id="cd00172">
    <property type="entry name" value="serpin"/>
    <property type="match status" value="1"/>
</dbReference>
<dbReference type="Gene3D" id="3.30.497.10">
    <property type="entry name" value="Antithrombin, subunit I, domain 2"/>
    <property type="match status" value="1"/>
</dbReference>
<dbReference type="InterPro" id="IPR023796">
    <property type="entry name" value="Serpin_dom"/>
</dbReference>
<keyword evidence="3" id="KW-0732">Signal</keyword>
<dbReference type="PROSITE" id="PS00284">
    <property type="entry name" value="SERPIN"/>
    <property type="match status" value="1"/>
</dbReference>
<dbReference type="Pfam" id="PF00079">
    <property type="entry name" value="Serpin"/>
    <property type="match status" value="1"/>
</dbReference>
<evidence type="ECO:0000256" key="2">
    <source>
        <dbReference type="RuleBase" id="RU000411"/>
    </source>
</evidence>
<protein>
    <submittedName>
        <fullName evidence="5">Serpin-like protein</fullName>
    </submittedName>
</protein>
<feature type="domain" description="Serpin" evidence="4">
    <location>
        <begin position="48"/>
        <end position="409"/>
    </location>
</feature>
<dbReference type="SMART" id="SM00093">
    <property type="entry name" value="SERPIN"/>
    <property type="match status" value="1"/>
</dbReference>
<evidence type="ECO:0000256" key="3">
    <source>
        <dbReference type="SAM" id="SignalP"/>
    </source>
</evidence>
<dbReference type="PANTHER" id="PTHR11461">
    <property type="entry name" value="SERINE PROTEASE INHIBITOR, SERPIN"/>
    <property type="match status" value="1"/>
</dbReference>
<evidence type="ECO:0000256" key="1">
    <source>
        <dbReference type="ARBA" id="ARBA00009500"/>
    </source>
</evidence>
<dbReference type="AlphaFoldDB" id="I1SY93"/>
<dbReference type="SUPFAM" id="SSF56574">
    <property type="entry name" value="Serpins"/>
    <property type="match status" value="1"/>
</dbReference>
<dbReference type="Gene3D" id="2.30.39.10">
    <property type="entry name" value="Alpha-1-antitrypsin, domain 1"/>
    <property type="match status" value="1"/>
</dbReference>
<evidence type="ECO:0000313" key="5">
    <source>
        <dbReference type="EMBL" id="AEH84498.1"/>
    </source>
</evidence>
<feature type="signal peptide" evidence="3">
    <location>
        <begin position="1"/>
        <end position="24"/>
    </location>
</feature>
<organism evidence="5">
    <name type="scientific">Haliotis discus hannai</name>
    <name type="common">Japanese abalone</name>
    <dbReference type="NCBI Taxonomy" id="42344"/>
    <lineage>
        <taxon>Eukaryota</taxon>
        <taxon>Metazoa</taxon>
        <taxon>Spiralia</taxon>
        <taxon>Lophotrochozoa</taxon>
        <taxon>Mollusca</taxon>
        <taxon>Gastropoda</taxon>
        <taxon>Vetigastropoda</taxon>
        <taxon>Lepetellida</taxon>
        <taxon>Haliotoidea</taxon>
        <taxon>Haliotidae</taxon>
        <taxon>Haliotis</taxon>
    </lineage>
</organism>
<proteinExistence type="evidence at transcript level"/>
<dbReference type="GO" id="GO:0004867">
    <property type="term" value="F:serine-type endopeptidase inhibitor activity"/>
    <property type="evidence" value="ECO:0007669"/>
    <property type="project" value="InterPro"/>
</dbReference>
<reference evidence="5" key="1">
    <citation type="submission" date="2011-04" db="EMBL/GenBank/DDBJ databases">
        <title>Molecular cloning, characterization and expression of a serpin-like protein gene from Haliotis discus Hannai lno.</title>
        <authorList>
            <person name="Ding F.J."/>
            <person name="Zhang F.G."/>
            <person name="Li L."/>
        </authorList>
    </citation>
    <scope>NUCLEOTIDE SEQUENCE</scope>
</reference>
<dbReference type="InterPro" id="IPR036186">
    <property type="entry name" value="Serpin_sf"/>
</dbReference>
<dbReference type="InterPro" id="IPR000215">
    <property type="entry name" value="Serpin_fam"/>
</dbReference>
<sequence length="410" mass="46587">MMNKRQTLTLVQLCGILLLCDVQCKPTRRLTGQKLQPFLARACNRVSLGVYEEVATNNNNVVFSPISICTLLAVCVRGASDKTLVELRKSLFLELVDKREMSSVYGAVYRSFVQDPSVNISTTNIMIVNQNFQLVDRTVQDYQQTFNGTLLEFDPEMKSEVSTSINNMLSFATGGMVKGKLSADDITSDQALYLFNTLYMSARWRDQFFTMETRQQKFYLDGNTHIMVPTMHKRGNYRWNKNTKLGFDMLELPYEGNRFATYIILPREKDGLARLEKVLTPERTLRLEKAITNMKKAAKTEVRLCYVILTNDLNTRALKAMGVEHGFTNTAEFPSLFTDTLPITVSNVIHKTCIEVNEEGTEAAAATGMIMMLFCMPHSIYNFVADHPFLYFIAHNKKSILFLGTFCTEA</sequence>
<dbReference type="EMBL" id="JF813788">
    <property type="protein sequence ID" value="AEH84498.1"/>
    <property type="molecule type" value="mRNA"/>
</dbReference>
<name>I1SY93_HALDH</name>
<comment type="similarity">
    <text evidence="1 2">Belongs to the serpin family.</text>
</comment>